<gene>
    <name evidence="2" type="ORF">GALL_368880</name>
</gene>
<sequence length="273" mass="29787">MPTFFDASTHVAEQRFARSQDGTRVPYFLVRPRDLAFDGTAPTLLYGYGGFEISLTPGYSGSLGRSWLARGGVYAVANIRGGGEYGPRWHQEALRENRHRAYEDFAAVARDLVTTHVTSPAHLGVQGGSNGGLLMGNMLVHYPELVGAVVIQVPLLDMSRYSHLLAGASWMAEYGDPDDPAQWEFIRTFSPYHLVDPDRQYPPVLFTTSTRDDRVHPGHARKMAALLLAAGKDVLSYENIEGGHGGAATNAQSAFMSALAYAFLWKRLGGAPS</sequence>
<dbReference type="PANTHER" id="PTHR42881">
    <property type="entry name" value="PROLYL ENDOPEPTIDASE"/>
    <property type="match status" value="1"/>
</dbReference>
<proteinExistence type="predicted"/>
<dbReference type="InterPro" id="IPR001375">
    <property type="entry name" value="Peptidase_S9_cat"/>
</dbReference>
<dbReference type="SUPFAM" id="SSF53474">
    <property type="entry name" value="alpha/beta-Hydrolases"/>
    <property type="match status" value="1"/>
</dbReference>
<dbReference type="GO" id="GO:0070012">
    <property type="term" value="F:oligopeptidase activity"/>
    <property type="evidence" value="ECO:0007669"/>
    <property type="project" value="TreeGrafter"/>
</dbReference>
<comment type="caution">
    <text evidence="2">The sequence shown here is derived from an EMBL/GenBank/DDBJ whole genome shotgun (WGS) entry which is preliminary data.</text>
</comment>
<reference evidence="2" key="1">
    <citation type="submission" date="2016-10" db="EMBL/GenBank/DDBJ databases">
        <title>Sequence of Gallionella enrichment culture.</title>
        <authorList>
            <person name="Poehlein A."/>
            <person name="Muehling M."/>
            <person name="Daniel R."/>
        </authorList>
    </citation>
    <scope>NUCLEOTIDE SEQUENCE</scope>
</reference>
<name>A0A1J5QCI7_9ZZZZ</name>
<dbReference type="GO" id="GO:0004252">
    <property type="term" value="F:serine-type endopeptidase activity"/>
    <property type="evidence" value="ECO:0007669"/>
    <property type="project" value="UniProtKB-EC"/>
</dbReference>
<dbReference type="EMBL" id="MLJW01000935">
    <property type="protein sequence ID" value="OIQ81350.1"/>
    <property type="molecule type" value="Genomic_DNA"/>
</dbReference>
<protein>
    <submittedName>
        <fullName evidence="2">Prolyl endopeptidase</fullName>
        <ecNumber evidence="2">3.4.21.26</ecNumber>
    </submittedName>
</protein>
<accession>A0A1J5QCI7</accession>
<evidence type="ECO:0000259" key="1">
    <source>
        <dbReference type="Pfam" id="PF00326"/>
    </source>
</evidence>
<dbReference type="PRINTS" id="PR00862">
    <property type="entry name" value="PROLIGOPTASE"/>
</dbReference>
<dbReference type="InterPro" id="IPR051167">
    <property type="entry name" value="Prolyl_oligopep/macrocyclase"/>
</dbReference>
<feature type="domain" description="Peptidase S9 prolyl oligopeptidase catalytic" evidence="1">
    <location>
        <begin position="66"/>
        <end position="269"/>
    </location>
</feature>
<dbReference type="InterPro" id="IPR002470">
    <property type="entry name" value="Peptidase_S9A"/>
</dbReference>
<dbReference type="PANTHER" id="PTHR42881:SF13">
    <property type="entry name" value="PROLYL ENDOPEPTIDASE"/>
    <property type="match status" value="1"/>
</dbReference>
<dbReference type="InterPro" id="IPR029058">
    <property type="entry name" value="AB_hydrolase_fold"/>
</dbReference>
<dbReference type="EC" id="3.4.21.26" evidence="2"/>
<dbReference type="GO" id="GO:0005829">
    <property type="term" value="C:cytosol"/>
    <property type="evidence" value="ECO:0007669"/>
    <property type="project" value="TreeGrafter"/>
</dbReference>
<keyword evidence="2" id="KW-0378">Hydrolase</keyword>
<dbReference type="GO" id="GO:0006508">
    <property type="term" value="P:proteolysis"/>
    <property type="evidence" value="ECO:0007669"/>
    <property type="project" value="InterPro"/>
</dbReference>
<dbReference type="AlphaFoldDB" id="A0A1J5QCI7"/>
<evidence type="ECO:0000313" key="2">
    <source>
        <dbReference type="EMBL" id="OIQ81350.1"/>
    </source>
</evidence>
<organism evidence="2">
    <name type="scientific">mine drainage metagenome</name>
    <dbReference type="NCBI Taxonomy" id="410659"/>
    <lineage>
        <taxon>unclassified sequences</taxon>
        <taxon>metagenomes</taxon>
        <taxon>ecological metagenomes</taxon>
    </lineage>
</organism>
<dbReference type="Gene3D" id="3.40.50.1820">
    <property type="entry name" value="alpha/beta hydrolase"/>
    <property type="match status" value="1"/>
</dbReference>
<dbReference type="Pfam" id="PF00326">
    <property type="entry name" value="Peptidase_S9"/>
    <property type="match status" value="1"/>
</dbReference>